<keyword evidence="2" id="KW-0472">Membrane</keyword>
<comment type="caution">
    <text evidence="4">The sequence shown here is derived from an EMBL/GenBank/DDBJ whole genome shotgun (WGS) entry which is preliminary data.</text>
</comment>
<dbReference type="RefSeq" id="WP_029632396.1">
    <property type="nucleotide sequence ID" value="NZ_JACJTA010000003.1"/>
</dbReference>
<feature type="transmembrane region" description="Helical" evidence="2">
    <location>
        <begin position="50"/>
        <end position="68"/>
    </location>
</feature>
<dbReference type="Pfam" id="PF00892">
    <property type="entry name" value="EamA"/>
    <property type="match status" value="1"/>
</dbReference>
<sequence length="85" mass="9240">MTAELNNDSQKSPNILHAWGIVVLLVVTLIWGTSYPLLKGAVSSLSPSAILATRFTVAALPFTLYLRFLNLPLLRDGVFLGVKQS</sequence>
<dbReference type="InterPro" id="IPR000620">
    <property type="entry name" value="EamA_dom"/>
</dbReference>
<evidence type="ECO:0000259" key="3">
    <source>
        <dbReference type="Pfam" id="PF00892"/>
    </source>
</evidence>
<evidence type="ECO:0000313" key="4">
    <source>
        <dbReference type="EMBL" id="MBD2603451.1"/>
    </source>
</evidence>
<keyword evidence="2" id="KW-0812">Transmembrane</keyword>
<proteinExistence type="inferred from homology"/>
<gene>
    <name evidence="4" type="ORF">H6G81_02620</name>
</gene>
<name>A0ABR8GJU8_9CYAN</name>
<dbReference type="EMBL" id="JACJTA010000003">
    <property type="protein sequence ID" value="MBD2603451.1"/>
    <property type="molecule type" value="Genomic_DNA"/>
</dbReference>
<dbReference type="Proteomes" id="UP000660380">
    <property type="component" value="Unassembled WGS sequence"/>
</dbReference>
<organism evidence="4 5">
    <name type="scientific">Scytonema hofmannii FACHB-248</name>
    <dbReference type="NCBI Taxonomy" id="1842502"/>
    <lineage>
        <taxon>Bacteria</taxon>
        <taxon>Bacillati</taxon>
        <taxon>Cyanobacteriota</taxon>
        <taxon>Cyanophyceae</taxon>
        <taxon>Nostocales</taxon>
        <taxon>Scytonemataceae</taxon>
        <taxon>Scytonema</taxon>
    </lineage>
</organism>
<accession>A0ABR8GJU8</accession>
<feature type="domain" description="EamA" evidence="3">
    <location>
        <begin position="19"/>
        <end position="74"/>
    </location>
</feature>
<reference evidence="4 5" key="1">
    <citation type="journal article" date="2020" name="ISME J.">
        <title>Comparative genomics reveals insights into cyanobacterial evolution and habitat adaptation.</title>
        <authorList>
            <person name="Chen M.Y."/>
            <person name="Teng W.K."/>
            <person name="Zhao L."/>
            <person name="Hu C.X."/>
            <person name="Zhou Y.K."/>
            <person name="Han B.P."/>
            <person name="Song L.R."/>
            <person name="Shu W.S."/>
        </authorList>
    </citation>
    <scope>NUCLEOTIDE SEQUENCE [LARGE SCALE GENOMIC DNA]</scope>
    <source>
        <strain evidence="4 5">FACHB-248</strain>
    </source>
</reference>
<keyword evidence="2" id="KW-1133">Transmembrane helix</keyword>
<comment type="similarity">
    <text evidence="1">Belongs to the EamA transporter family.</text>
</comment>
<protein>
    <submittedName>
        <fullName evidence="4">EamA family transporter</fullName>
    </submittedName>
</protein>
<evidence type="ECO:0000313" key="5">
    <source>
        <dbReference type="Proteomes" id="UP000660380"/>
    </source>
</evidence>
<evidence type="ECO:0000256" key="1">
    <source>
        <dbReference type="ARBA" id="ARBA00007362"/>
    </source>
</evidence>
<keyword evidence="5" id="KW-1185">Reference proteome</keyword>
<evidence type="ECO:0000256" key="2">
    <source>
        <dbReference type="SAM" id="Phobius"/>
    </source>
</evidence>
<feature type="transmembrane region" description="Helical" evidence="2">
    <location>
        <begin position="15"/>
        <end position="38"/>
    </location>
</feature>